<evidence type="ECO:0000259" key="9">
    <source>
        <dbReference type="Pfam" id="PF01432"/>
    </source>
</evidence>
<evidence type="ECO:0000256" key="3">
    <source>
        <dbReference type="ARBA" id="ARBA00022723"/>
    </source>
</evidence>
<proteinExistence type="inferred from homology"/>
<feature type="domain" description="Peptidase M3A/M3B catalytic" evidence="9">
    <location>
        <begin position="223"/>
        <end position="692"/>
    </location>
</feature>
<dbReference type="InterPro" id="IPR001567">
    <property type="entry name" value="Pept_M3A_M3B_dom"/>
</dbReference>
<dbReference type="Pfam" id="PF01432">
    <property type="entry name" value="Peptidase_M3"/>
    <property type="match status" value="1"/>
</dbReference>
<evidence type="ECO:0000313" key="11">
    <source>
        <dbReference type="Proteomes" id="UP000824596"/>
    </source>
</evidence>
<evidence type="ECO:0000256" key="6">
    <source>
        <dbReference type="ARBA" id="ARBA00023049"/>
    </source>
</evidence>
<dbReference type="SUPFAM" id="SSF55486">
    <property type="entry name" value="Metalloproteases ('zincins'), catalytic domain"/>
    <property type="match status" value="1"/>
</dbReference>
<dbReference type="InterPro" id="IPR024077">
    <property type="entry name" value="Neurolysin/TOP_dom2"/>
</dbReference>
<dbReference type="GO" id="GO:0004222">
    <property type="term" value="F:metalloendopeptidase activity"/>
    <property type="evidence" value="ECO:0007669"/>
    <property type="project" value="InterPro"/>
</dbReference>
<evidence type="ECO:0000256" key="2">
    <source>
        <dbReference type="ARBA" id="ARBA00022670"/>
    </source>
</evidence>
<reference evidence="10" key="1">
    <citation type="submission" date="2021-09" db="EMBL/GenBank/DDBJ databases">
        <title>A high-quality genome of the endoparasitic fungus Hirsutella rhossiliensis with a comparison of Hirsutella genomes reveals transposable elements contributing to genome size variation.</title>
        <authorList>
            <person name="Lin R."/>
            <person name="Jiao Y."/>
            <person name="Sun X."/>
            <person name="Ling J."/>
            <person name="Xie B."/>
            <person name="Cheng X."/>
        </authorList>
    </citation>
    <scope>NUCLEOTIDE SEQUENCE</scope>
    <source>
        <strain evidence="10">HR02</strain>
    </source>
</reference>
<dbReference type="GO" id="GO:0006518">
    <property type="term" value="P:peptide metabolic process"/>
    <property type="evidence" value="ECO:0007669"/>
    <property type="project" value="TreeGrafter"/>
</dbReference>
<dbReference type="Proteomes" id="UP000824596">
    <property type="component" value="Unassembled WGS sequence"/>
</dbReference>
<keyword evidence="2 7" id="KW-0645">Protease</keyword>
<dbReference type="AlphaFoldDB" id="A0A9P8SGI3"/>
<dbReference type="InterPro" id="IPR024079">
    <property type="entry name" value="MetalloPept_cat_dom_sf"/>
</dbReference>
<evidence type="ECO:0000256" key="1">
    <source>
        <dbReference type="ARBA" id="ARBA00006040"/>
    </source>
</evidence>
<dbReference type="GO" id="GO:0046872">
    <property type="term" value="F:metal ion binding"/>
    <property type="evidence" value="ECO:0007669"/>
    <property type="project" value="UniProtKB-UniRule"/>
</dbReference>
<evidence type="ECO:0000256" key="8">
    <source>
        <dbReference type="SAM" id="MobiDB-lite"/>
    </source>
</evidence>
<protein>
    <submittedName>
        <fullName evidence="10">Peptidase family m3 domain-containing protein</fullName>
    </submittedName>
</protein>
<keyword evidence="5 7" id="KW-0862">Zinc</keyword>
<organism evidence="10 11">
    <name type="scientific">Hirsutella rhossiliensis</name>
    <dbReference type="NCBI Taxonomy" id="111463"/>
    <lineage>
        <taxon>Eukaryota</taxon>
        <taxon>Fungi</taxon>
        <taxon>Dikarya</taxon>
        <taxon>Ascomycota</taxon>
        <taxon>Pezizomycotina</taxon>
        <taxon>Sordariomycetes</taxon>
        <taxon>Hypocreomycetidae</taxon>
        <taxon>Hypocreales</taxon>
        <taxon>Ophiocordycipitaceae</taxon>
        <taxon>Hirsutella</taxon>
    </lineage>
</organism>
<keyword evidence="3 7" id="KW-0479">Metal-binding</keyword>
<dbReference type="CDD" id="cd06455">
    <property type="entry name" value="M3A_TOP"/>
    <property type="match status" value="1"/>
</dbReference>
<dbReference type="InterPro" id="IPR024080">
    <property type="entry name" value="Neurolysin/TOP_N"/>
</dbReference>
<keyword evidence="11" id="KW-1185">Reference proteome</keyword>
<comment type="caution">
    <text evidence="10">The sequence shown here is derived from an EMBL/GenBank/DDBJ whole genome shotgun (WGS) entry which is preliminary data.</text>
</comment>
<dbReference type="PANTHER" id="PTHR11804:SF84">
    <property type="entry name" value="SACCHAROLYSIN"/>
    <property type="match status" value="1"/>
</dbReference>
<dbReference type="GO" id="GO:0006508">
    <property type="term" value="P:proteolysis"/>
    <property type="evidence" value="ECO:0007669"/>
    <property type="project" value="UniProtKB-KW"/>
</dbReference>
<dbReference type="RefSeq" id="XP_044719329.1">
    <property type="nucleotide sequence ID" value="XM_044865367.1"/>
</dbReference>
<keyword evidence="4 7" id="KW-0378">Hydrolase</keyword>
<feature type="region of interest" description="Disordered" evidence="8">
    <location>
        <begin position="1"/>
        <end position="22"/>
    </location>
</feature>
<dbReference type="Gene3D" id="1.20.1050.40">
    <property type="entry name" value="Endopeptidase. Chain P, domain 1"/>
    <property type="match status" value="1"/>
</dbReference>
<name>A0A9P8SGI3_9HYPO</name>
<comment type="cofactor">
    <cofactor evidence="7">
        <name>Zn(2+)</name>
        <dbReference type="ChEBI" id="CHEBI:29105"/>
    </cofactor>
    <text evidence="7">Binds 1 zinc ion.</text>
</comment>
<comment type="similarity">
    <text evidence="1 7">Belongs to the peptidase M3 family.</text>
</comment>
<evidence type="ECO:0000256" key="5">
    <source>
        <dbReference type="ARBA" id="ARBA00022833"/>
    </source>
</evidence>
<sequence>MNLANIPNHLQSPPQKPPGFTATADSIVQETDFFLQGLLETHDRVSRQVTPEDARFDNVILPLVHGDNSRIHHGRTLDLYDLLSSDADVQEAASKARARLDQFALESGLRQDLYQLVGPVKTQLDNLDDESQHLVRQMCQSFVRSGTCLPLSAQDRLKEINARINTVKSEFKKNLLQSRTSGGVCFTHEELHGVPDDNLSRLPRGKVEDGDQDKLLVTSPALVMRHAKRGETRRRCEMESHNRIPQNVPLFKAVVVLRDEAARLLGYPSHAAFRIETKLARDPDTVNSFLQQLSSRLSITGKSEVEELRRVNDDNVYLWDLHYYQAMLREKEFSIDQKAVSEYFCLEPTVSGLLGIFEHLFGLTFVELSTSECGAWSDDVQLLGVWNSDRDNAFLGYLYLDMFERDAKAGIQSALNVVPGYRRQTGDYNYPVSVLIWNFSKPKPGHPKLMDHGQLVQLFHELGHGVHDMVSHTRYACFHGSCGTSVDFGEAPSQLLENWTWVPSQVQSLSRHYSYLSNEYYQMWQEEQGATARDQPPEKMPDDMIASLLRAKHVGTAITHLLTLALSIYDMTVHQAKSQQDVQNSNMSALYNQALRKTYPLQQPEGDEWGHNQTKLQHLISSDYDAGLYSYLFSRAYSADMFNTYFRHDPMSATEGRRFRQQVLEKGGSQDELKTMEDYLGRPLNMTGLYKELCYNEVREKENHCS</sequence>
<dbReference type="EMBL" id="JAIZPD010000007">
    <property type="protein sequence ID" value="KAH0961816.1"/>
    <property type="molecule type" value="Genomic_DNA"/>
</dbReference>
<evidence type="ECO:0000313" key="10">
    <source>
        <dbReference type="EMBL" id="KAH0961816.1"/>
    </source>
</evidence>
<dbReference type="OrthoDB" id="534666at2759"/>
<evidence type="ECO:0000256" key="7">
    <source>
        <dbReference type="RuleBase" id="RU003435"/>
    </source>
</evidence>
<dbReference type="InterPro" id="IPR045090">
    <property type="entry name" value="Pept_M3A_M3B"/>
</dbReference>
<dbReference type="Gene3D" id="1.10.1370.10">
    <property type="entry name" value="Neurolysin, domain 3"/>
    <property type="match status" value="1"/>
</dbReference>
<dbReference type="GeneID" id="68356025"/>
<keyword evidence="6 7" id="KW-0482">Metalloprotease</keyword>
<accession>A0A9P8SGI3</accession>
<evidence type="ECO:0000256" key="4">
    <source>
        <dbReference type="ARBA" id="ARBA00022801"/>
    </source>
</evidence>
<dbReference type="GO" id="GO:0005758">
    <property type="term" value="C:mitochondrial intermembrane space"/>
    <property type="evidence" value="ECO:0007669"/>
    <property type="project" value="TreeGrafter"/>
</dbReference>
<dbReference type="Gene3D" id="3.40.390.10">
    <property type="entry name" value="Collagenase (Catalytic Domain)"/>
    <property type="match status" value="1"/>
</dbReference>
<dbReference type="PANTHER" id="PTHR11804">
    <property type="entry name" value="PROTEASE M3 THIMET OLIGOPEPTIDASE-RELATED"/>
    <property type="match status" value="1"/>
</dbReference>
<gene>
    <name evidence="10" type="ORF">HRG_06896</name>
</gene>